<evidence type="ECO:0000256" key="3">
    <source>
        <dbReference type="ARBA" id="ARBA00023065"/>
    </source>
</evidence>
<dbReference type="AlphaFoldDB" id="A0A955I631"/>
<evidence type="ECO:0008006" key="6">
    <source>
        <dbReference type="Google" id="ProtNLM"/>
    </source>
</evidence>
<gene>
    <name evidence="4" type="ORF">KC640_03425</name>
</gene>
<protein>
    <recommendedName>
        <fullName evidence="6">V-type ATP synthase subunit D</fullName>
    </recommendedName>
</protein>
<sequence>MRVLPTRQELLLLGSRLQKMRQGKHMLTQKRDKLLSRERQLQTARQAAREKLMSGYQQLTLGYLQLVVTTDAEYLQSFAANILRRVSVQRGEEPLDWQVSFAGVNSPYPMLLLDHHYDNLAAAADDWLQLLVEVIAREHELRQLELSLRQTNRRVNSLEYNLIPELEQVEVKIKSKLDERE</sequence>
<dbReference type="PANTHER" id="PTHR11671">
    <property type="entry name" value="V-TYPE ATP SYNTHASE SUBUNIT D"/>
    <property type="match status" value="1"/>
</dbReference>
<accession>A0A955I631</accession>
<dbReference type="Pfam" id="PF01813">
    <property type="entry name" value="ATP-synt_D"/>
    <property type="match status" value="1"/>
</dbReference>
<keyword evidence="2" id="KW-0813">Transport</keyword>
<evidence type="ECO:0000256" key="2">
    <source>
        <dbReference type="ARBA" id="ARBA00022448"/>
    </source>
</evidence>
<keyword evidence="3" id="KW-0406">Ion transport</keyword>
<feature type="non-terminal residue" evidence="4">
    <location>
        <position position="181"/>
    </location>
</feature>
<reference evidence="4" key="2">
    <citation type="journal article" date="2021" name="Microbiome">
        <title>Successional dynamics and alternative stable states in a saline activated sludge microbial community over 9 years.</title>
        <authorList>
            <person name="Wang Y."/>
            <person name="Ye J."/>
            <person name="Ju F."/>
            <person name="Liu L."/>
            <person name="Boyd J.A."/>
            <person name="Deng Y."/>
            <person name="Parks D.H."/>
            <person name="Jiang X."/>
            <person name="Yin X."/>
            <person name="Woodcroft B.J."/>
            <person name="Tyson G.W."/>
            <person name="Hugenholtz P."/>
            <person name="Polz M.F."/>
            <person name="Zhang T."/>
        </authorList>
    </citation>
    <scope>NUCLEOTIDE SEQUENCE</scope>
    <source>
        <strain evidence="4">HKST-UBA12</strain>
    </source>
</reference>
<evidence type="ECO:0000313" key="4">
    <source>
        <dbReference type="EMBL" id="MCA9379455.1"/>
    </source>
</evidence>
<organism evidence="4 5">
    <name type="scientific">Candidatus Dojkabacteria bacterium</name>
    <dbReference type="NCBI Taxonomy" id="2099670"/>
    <lineage>
        <taxon>Bacteria</taxon>
        <taxon>Candidatus Dojkabacteria</taxon>
    </lineage>
</organism>
<proteinExistence type="inferred from homology"/>
<dbReference type="Gene3D" id="1.10.287.3240">
    <property type="match status" value="1"/>
</dbReference>
<comment type="caution">
    <text evidence="4">The sequence shown here is derived from an EMBL/GenBank/DDBJ whole genome shotgun (WGS) entry which is preliminary data.</text>
</comment>
<dbReference type="GO" id="GO:0046961">
    <property type="term" value="F:proton-transporting ATPase activity, rotational mechanism"/>
    <property type="evidence" value="ECO:0007669"/>
    <property type="project" value="InterPro"/>
</dbReference>
<dbReference type="EMBL" id="JAGQLI010000191">
    <property type="protein sequence ID" value="MCA9379455.1"/>
    <property type="molecule type" value="Genomic_DNA"/>
</dbReference>
<reference evidence="4" key="1">
    <citation type="submission" date="2020-04" db="EMBL/GenBank/DDBJ databases">
        <authorList>
            <person name="Zhang T."/>
        </authorList>
    </citation>
    <scope>NUCLEOTIDE SEQUENCE</scope>
    <source>
        <strain evidence="4">HKST-UBA12</strain>
    </source>
</reference>
<evidence type="ECO:0000256" key="1">
    <source>
        <dbReference type="ARBA" id="ARBA00005850"/>
    </source>
</evidence>
<evidence type="ECO:0000313" key="5">
    <source>
        <dbReference type="Proteomes" id="UP000760819"/>
    </source>
</evidence>
<dbReference type="Proteomes" id="UP000760819">
    <property type="component" value="Unassembled WGS sequence"/>
</dbReference>
<name>A0A955I631_9BACT</name>
<dbReference type="InterPro" id="IPR002699">
    <property type="entry name" value="V_ATPase_D"/>
</dbReference>
<comment type="similarity">
    <text evidence="1">Belongs to the V-ATPase D subunit family.</text>
</comment>